<evidence type="ECO:0000313" key="3">
    <source>
        <dbReference type="Proteomes" id="UP000188533"/>
    </source>
</evidence>
<dbReference type="AlphaFoldDB" id="A0A1Q3E8E5"/>
<feature type="chain" id="PRO_5012275680" evidence="1">
    <location>
        <begin position="24"/>
        <end position="114"/>
    </location>
</feature>
<comment type="caution">
    <text evidence="2">The sequence shown here is derived from an EMBL/GenBank/DDBJ whole genome shotgun (WGS) entry which is preliminary data.</text>
</comment>
<sequence>MVQFRSLSCILPGALLTAPVWRGLNMVGSVWLGGSGGEGSILFSGLGIALEISGGSVNALEIFSITTLGLGPVDGSNITYINHGDRGAFLQRLRLLYKGTSRGLIFNDNAHVRF</sequence>
<evidence type="ECO:0000256" key="1">
    <source>
        <dbReference type="SAM" id="SignalP"/>
    </source>
</evidence>
<reference evidence="2 3" key="1">
    <citation type="submission" date="2016-08" db="EMBL/GenBank/DDBJ databases">
        <authorList>
            <consortium name="Lentinula edodes genome sequencing consortium"/>
            <person name="Sakamoto Y."/>
            <person name="Nakade K."/>
            <person name="Sato S."/>
            <person name="Yoshida Y."/>
            <person name="Miyazaki K."/>
            <person name="Natsume S."/>
            <person name="Konno N."/>
        </authorList>
    </citation>
    <scope>NUCLEOTIDE SEQUENCE [LARGE SCALE GENOMIC DNA]</scope>
    <source>
        <strain evidence="2 3">NBRC 111202</strain>
    </source>
</reference>
<proteinExistence type="predicted"/>
<accession>A0A1Q3E8E5</accession>
<feature type="signal peptide" evidence="1">
    <location>
        <begin position="1"/>
        <end position="23"/>
    </location>
</feature>
<gene>
    <name evidence="2" type="ORF">LENED_005245</name>
</gene>
<protein>
    <submittedName>
        <fullName evidence="2">Uncharacterized protein</fullName>
    </submittedName>
</protein>
<organism evidence="2 3">
    <name type="scientific">Lentinula edodes</name>
    <name type="common">Shiitake mushroom</name>
    <name type="synonym">Lentinus edodes</name>
    <dbReference type="NCBI Taxonomy" id="5353"/>
    <lineage>
        <taxon>Eukaryota</taxon>
        <taxon>Fungi</taxon>
        <taxon>Dikarya</taxon>
        <taxon>Basidiomycota</taxon>
        <taxon>Agaricomycotina</taxon>
        <taxon>Agaricomycetes</taxon>
        <taxon>Agaricomycetidae</taxon>
        <taxon>Agaricales</taxon>
        <taxon>Marasmiineae</taxon>
        <taxon>Omphalotaceae</taxon>
        <taxon>Lentinula</taxon>
    </lineage>
</organism>
<name>A0A1Q3E8E5_LENED</name>
<keyword evidence="1" id="KW-0732">Signal</keyword>
<evidence type="ECO:0000313" key="2">
    <source>
        <dbReference type="EMBL" id="GAW03515.1"/>
    </source>
</evidence>
<keyword evidence="3" id="KW-1185">Reference proteome</keyword>
<dbReference type="Proteomes" id="UP000188533">
    <property type="component" value="Unassembled WGS sequence"/>
</dbReference>
<reference evidence="2 3" key="2">
    <citation type="submission" date="2017-02" db="EMBL/GenBank/DDBJ databases">
        <title>A genome survey and senescence transcriptome analysis in Lentinula edodes.</title>
        <authorList>
            <person name="Sakamoto Y."/>
            <person name="Nakade K."/>
            <person name="Sato S."/>
            <person name="Yoshida Y."/>
            <person name="Miyazaki K."/>
            <person name="Natsume S."/>
            <person name="Konno N."/>
        </authorList>
    </citation>
    <scope>NUCLEOTIDE SEQUENCE [LARGE SCALE GENOMIC DNA]</scope>
    <source>
        <strain evidence="2 3">NBRC 111202</strain>
    </source>
</reference>
<dbReference type="EMBL" id="BDGU01000149">
    <property type="protein sequence ID" value="GAW03515.1"/>
    <property type="molecule type" value="Genomic_DNA"/>
</dbReference>